<dbReference type="EMBL" id="HBFQ01065488">
    <property type="protein sequence ID" value="CAD8872155.1"/>
    <property type="molecule type" value="Transcribed_RNA"/>
</dbReference>
<sequence length="399" mass="43342">MYNHGRGRFPRGGSGNTLNCPGCGFCQGFDAEQGSHARGDCSKFKTVKRNTTRNNYLEVSLQPSEETGFAAAGVMLFKRIAGDVEFLMAREFRNCHDKLNFLGGKRNLLQAHPLSVAVDKLDSETGRALHRTTLHQVRTPGGCPLVLWSPESKYVLYLFELSADSPDAEIDVQAAGTFGAKRLEWVRRADLQNERFLRVELHDFSVMMLRDIAACGVLAQLEELFDAASIKLGGISPVVTPVEGLTEPLPESAQHFDVVAALGIAAGAARPGAPGLPPKPSWSQLIAVKGQLHSQDIKKLRLRFHPDRLPRFLDRDPSPAEQEMSTKAMQILNLLFGDTPERDAESGKTTIAELATLINRARQGATVAGVSQADNVTGLEDLLASIKLSSSAQSRNGCA</sequence>
<dbReference type="AlphaFoldDB" id="A0A7S1FKV0"/>
<protein>
    <submittedName>
        <fullName evidence="1">Uncharacterized protein</fullName>
    </submittedName>
</protein>
<organism evidence="1">
    <name type="scientific">Noctiluca scintillans</name>
    <name type="common">Sea sparkle</name>
    <name type="synonym">Red tide dinoflagellate</name>
    <dbReference type="NCBI Taxonomy" id="2966"/>
    <lineage>
        <taxon>Eukaryota</taxon>
        <taxon>Sar</taxon>
        <taxon>Alveolata</taxon>
        <taxon>Dinophyceae</taxon>
        <taxon>Noctilucales</taxon>
        <taxon>Noctilucaceae</taxon>
        <taxon>Noctiluca</taxon>
    </lineage>
</organism>
<accession>A0A7S1FKV0</accession>
<name>A0A7S1FKV0_NOCSC</name>
<proteinExistence type="predicted"/>
<gene>
    <name evidence="1" type="ORF">NSCI0253_LOCUS46512</name>
</gene>
<evidence type="ECO:0000313" key="1">
    <source>
        <dbReference type="EMBL" id="CAD8872155.1"/>
    </source>
</evidence>
<reference evidence="1" key="1">
    <citation type="submission" date="2021-01" db="EMBL/GenBank/DDBJ databases">
        <authorList>
            <person name="Corre E."/>
            <person name="Pelletier E."/>
            <person name="Niang G."/>
            <person name="Scheremetjew M."/>
            <person name="Finn R."/>
            <person name="Kale V."/>
            <person name="Holt S."/>
            <person name="Cochrane G."/>
            <person name="Meng A."/>
            <person name="Brown T."/>
            <person name="Cohen L."/>
        </authorList>
    </citation>
    <scope>NUCLEOTIDE SEQUENCE</scope>
</reference>